<keyword evidence="3" id="KW-1185">Reference proteome</keyword>
<reference evidence="2" key="1">
    <citation type="journal article" date="2020" name="bioRxiv">
        <title>Comparative genomics of Chlamydomonas.</title>
        <authorList>
            <person name="Craig R.J."/>
            <person name="Hasan A.R."/>
            <person name="Ness R.W."/>
            <person name="Keightley P.D."/>
        </authorList>
    </citation>
    <scope>NUCLEOTIDE SEQUENCE</scope>
    <source>
        <strain evidence="2">CCAP 11/70</strain>
    </source>
</reference>
<dbReference type="EMBL" id="JAEHOE010000047">
    <property type="protein sequence ID" value="KAG2492118.1"/>
    <property type="molecule type" value="Genomic_DNA"/>
</dbReference>
<feature type="region of interest" description="Disordered" evidence="1">
    <location>
        <begin position="59"/>
        <end position="165"/>
    </location>
</feature>
<comment type="caution">
    <text evidence="2">The sequence shown here is derived from an EMBL/GenBank/DDBJ whole genome shotgun (WGS) entry which is preliminary data.</text>
</comment>
<feature type="compositionally biased region" description="Low complexity" evidence="1">
    <location>
        <begin position="117"/>
        <end position="131"/>
    </location>
</feature>
<dbReference type="Proteomes" id="UP000612055">
    <property type="component" value="Unassembled WGS sequence"/>
</dbReference>
<dbReference type="AlphaFoldDB" id="A0A836BYB1"/>
<evidence type="ECO:0000256" key="1">
    <source>
        <dbReference type="SAM" id="MobiDB-lite"/>
    </source>
</evidence>
<name>A0A836BYB1_9CHLO</name>
<accession>A0A836BYB1</accession>
<gene>
    <name evidence="2" type="ORF">HYH03_009609</name>
</gene>
<protein>
    <submittedName>
        <fullName evidence="2">Uncharacterized protein</fullName>
    </submittedName>
</protein>
<proteinExistence type="predicted"/>
<evidence type="ECO:0000313" key="3">
    <source>
        <dbReference type="Proteomes" id="UP000612055"/>
    </source>
</evidence>
<sequence length="165" mass="15756">MLPTAHPTHHHRPILGASSPGRHHPPGSPSHTHGAHPHGRNPGLRVELPPADALEALDPASLPIPLAGDGAAEAAAEAPSGIRDDPPTEAEARAALPGAGGAPAAAGPSGSGGAEASGGLSLAGSAAAAAAQHESARGRQVRELGGSSDVIGGGPGAMPLGGDDI</sequence>
<feature type="compositionally biased region" description="Low complexity" evidence="1">
    <location>
        <begin position="93"/>
        <end position="108"/>
    </location>
</feature>
<organism evidence="2 3">
    <name type="scientific">Edaphochlamys debaryana</name>
    <dbReference type="NCBI Taxonomy" id="47281"/>
    <lineage>
        <taxon>Eukaryota</taxon>
        <taxon>Viridiplantae</taxon>
        <taxon>Chlorophyta</taxon>
        <taxon>core chlorophytes</taxon>
        <taxon>Chlorophyceae</taxon>
        <taxon>CS clade</taxon>
        <taxon>Chlamydomonadales</taxon>
        <taxon>Chlamydomonadales incertae sedis</taxon>
        <taxon>Edaphochlamys</taxon>
    </lineage>
</organism>
<feature type="region of interest" description="Disordered" evidence="1">
    <location>
        <begin position="1"/>
        <end position="46"/>
    </location>
</feature>
<evidence type="ECO:0000313" key="2">
    <source>
        <dbReference type="EMBL" id="KAG2492118.1"/>
    </source>
</evidence>
<feature type="compositionally biased region" description="Basic and acidic residues" evidence="1">
    <location>
        <begin position="82"/>
        <end position="92"/>
    </location>
</feature>
<feature type="compositionally biased region" description="Low complexity" evidence="1">
    <location>
        <begin position="59"/>
        <end position="78"/>
    </location>
</feature>